<dbReference type="AlphaFoldDB" id="A0A853A0U6"/>
<dbReference type="Proteomes" id="UP000567795">
    <property type="component" value="Unassembled WGS sequence"/>
</dbReference>
<feature type="compositionally biased region" description="Basic and acidic residues" evidence="1">
    <location>
        <begin position="1"/>
        <end position="25"/>
    </location>
</feature>
<accession>A0A853A0U6</accession>
<evidence type="ECO:0000256" key="1">
    <source>
        <dbReference type="SAM" id="MobiDB-lite"/>
    </source>
</evidence>
<evidence type="ECO:0000313" key="3">
    <source>
        <dbReference type="Proteomes" id="UP000567795"/>
    </source>
</evidence>
<organism evidence="2 3">
    <name type="scientific">Allostreptomyces psammosilenae</name>
    <dbReference type="NCBI Taxonomy" id="1892865"/>
    <lineage>
        <taxon>Bacteria</taxon>
        <taxon>Bacillati</taxon>
        <taxon>Actinomycetota</taxon>
        <taxon>Actinomycetes</taxon>
        <taxon>Kitasatosporales</taxon>
        <taxon>Streptomycetaceae</taxon>
        <taxon>Allostreptomyces</taxon>
    </lineage>
</organism>
<reference evidence="2 3" key="1">
    <citation type="submission" date="2020-07" db="EMBL/GenBank/DDBJ databases">
        <title>Sequencing the genomes of 1000 actinobacteria strains.</title>
        <authorList>
            <person name="Klenk H.-P."/>
        </authorList>
    </citation>
    <scope>NUCLEOTIDE SEQUENCE [LARGE SCALE GENOMIC DNA]</scope>
    <source>
        <strain evidence="2 3">DSM 42178</strain>
    </source>
</reference>
<evidence type="ECO:0000313" key="2">
    <source>
        <dbReference type="EMBL" id="NYI07767.1"/>
    </source>
</evidence>
<sequence length="76" mass="8563">MGAERGDDRAGRSGPEEREARERDHRLRRAAFVFEDPFDGQTRDDTDAGWGERAGGGEDGASDLDRFLREKPPHHL</sequence>
<proteinExistence type="predicted"/>
<protein>
    <submittedName>
        <fullName evidence="2">Uncharacterized protein</fullName>
    </submittedName>
</protein>
<name>A0A853A0U6_9ACTN</name>
<feature type="region of interest" description="Disordered" evidence="1">
    <location>
        <begin position="1"/>
        <end position="76"/>
    </location>
</feature>
<gene>
    <name evidence="2" type="ORF">FHU37_004796</name>
</gene>
<comment type="caution">
    <text evidence="2">The sequence shown here is derived from an EMBL/GenBank/DDBJ whole genome shotgun (WGS) entry which is preliminary data.</text>
</comment>
<feature type="compositionally biased region" description="Basic and acidic residues" evidence="1">
    <location>
        <begin position="63"/>
        <end position="76"/>
    </location>
</feature>
<dbReference type="EMBL" id="JACBZD010000002">
    <property type="protein sequence ID" value="NYI07767.1"/>
    <property type="molecule type" value="Genomic_DNA"/>
</dbReference>
<dbReference type="RefSeq" id="WP_179816489.1">
    <property type="nucleotide sequence ID" value="NZ_JACBZD010000002.1"/>
</dbReference>
<keyword evidence="3" id="KW-1185">Reference proteome</keyword>